<evidence type="ECO:0000256" key="9">
    <source>
        <dbReference type="RuleBase" id="RU003465"/>
    </source>
</evidence>
<protein>
    <recommendedName>
        <fullName evidence="3">protein-serine/threonine phosphatase</fullName>
        <ecNumber evidence="3">3.1.3.16</ecNumber>
    </recommendedName>
</protein>
<dbReference type="InterPro" id="IPR036457">
    <property type="entry name" value="PPM-type-like_dom_sf"/>
</dbReference>
<dbReference type="SUPFAM" id="SSF81606">
    <property type="entry name" value="PP2C-like"/>
    <property type="match status" value="1"/>
</dbReference>
<dbReference type="PANTHER" id="PTHR13832:SF827">
    <property type="entry name" value="PROTEIN PHOSPHATASE 1L"/>
    <property type="match status" value="1"/>
</dbReference>
<dbReference type="EC" id="3.1.3.16" evidence="3"/>
<dbReference type="InterPro" id="IPR001932">
    <property type="entry name" value="PPM-type_phosphatase-like_dom"/>
</dbReference>
<comment type="similarity">
    <text evidence="9">Belongs to the PP2C family.</text>
</comment>
<dbReference type="GO" id="GO:0004722">
    <property type="term" value="F:protein serine/threonine phosphatase activity"/>
    <property type="evidence" value="ECO:0007669"/>
    <property type="project" value="UniProtKB-EC"/>
</dbReference>
<dbReference type="PROSITE" id="PS01032">
    <property type="entry name" value="PPM_1"/>
    <property type="match status" value="1"/>
</dbReference>
<dbReference type="PANTHER" id="PTHR13832">
    <property type="entry name" value="PROTEIN PHOSPHATASE 2C"/>
    <property type="match status" value="1"/>
</dbReference>
<evidence type="ECO:0000256" key="1">
    <source>
        <dbReference type="ARBA" id="ARBA00001936"/>
    </source>
</evidence>
<dbReference type="EMBL" id="HBFA01014200">
    <property type="protein sequence ID" value="CAD8663006.1"/>
    <property type="molecule type" value="Transcribed_RNA"/>
</dbReference>
<keyword evidence="6" id="KW-0460">Magnesium</keyword>
<dbReference type="GO" id="GO:0046872">
    <property type="term" value="F:metal ion binding"/>
    <property type="evidence" value="ECO:0007669"/>
    <property type="project" value="UniProtKB-KW"/>
</dbReference>
<reference evidence="12" key="1">
    <citation type="submission" date="2021-01" db="EMBL/GenBank/DDBJ databases">
        <authorList>
            <person name="Corre E."/>
            <person name="Pelletier E."/>
            <person name="Niang G."/>
            <person name="Scheremetjew M."/>
            <person name="Finn R."/>
            <person name="Kale V."/>
            <person name="Holt S."/>
            <person name="Cochrane G."/>
            <person name="Meng A."/>
            <person name="Brown T."/>
            <person name="Cohen L."/>
        </authorList>
    </citation>
    <scope>NUCLEOTIDE SEQUENCE</scope>
    <source>
        <strain evidence="12">CCMP722</strain>
    </source>
</reference>
<evidence type="ECO:0000256" key="5">
    <source>
        <dbReference type="ARBA" id="ARBA00022801"/>
    </source>
</evidence>
<accession>A0A7S0QVX7</accession>
<dbReference type="Gene3D" id="3.60.40.10">
    <property type="entry name" value="PPM-type phosphatase domain"/>
    <property type="match status" value="1"/>
</dbReference>
<sequence length="369" mass="39952">MCSSVPICDISISPEYISRRSSSSEASSSDRVEESSVHSQNSMLSKGTNDHPQRVFSEESYLSHDAFSPSTTEEAYLDVSTPLQYGVHTCKGRRPYMEDVVFASAGVFPSLQARTAVFCLFDGHGGDYVSTAVARMFSAGIDQICPQRLMESPQQALTEVFLKADRLLLESKMSQRCGSCALVTFLIGDNLYVANAGDSAAVLSKGGQAFPLNKLHTPTDAAECERIKAAGGIVDYGKGEVQRVYTADRRGGLMVTRALGDGLLKGPHGEGGVLTAEPAVTVVPLTAADDFYVLATDGVWDVLSPEQVVHEIVKRKLKCPQKAAEKVLRAARRRGAADNISVVVVFLNHPPASLPLTRKSSWRRFFDRS</sequence>
<keyword evidence="4" id="KW-0479">Metal-binding</keyword>
<dbReference type="InterPro" id="IPR000222">
    <property type="entry name" value="PP2C_BS"/>
</dbReference>
<evidence type="ECO:0000256" key="8">
    <source>
        <dbReference type="ARBA" id="ARBA00023211"/>
    </source>
</evidence>
<dbReference type="PROSITE" id="PS51746">
    <property type="entry name" value="PPM_2"/>
    <property type="match status" value="1"/>
</dbReference>
<evidence type="ECO:0000313" key="12">
    <source>
        <dbReference type="EMBL" id="CAD8663006.1"/>
    </source>
</evidence>
<dbReference type="CDD" id="cd00143">
    <property type="entry name" value="PP2Cc"/>
    <property type="match status" value="1"/>
</dbReference>
<gene>
    <name evidence="12" type="ORF">POBO1169_LOCUS7373</name>
</gene>
<evidence type="ECO:0000256" key="4">
    <source>
        <dbReference type="ARBA" id="ARBA00022723"/>
    </source>
</evidence>
<keyword evidence="8" id="KW-0464">Manganese</keyword>
<proteinExistence type="inferred from homology"/>
<evidence type="ECO:0000256" key="2">
    <source>
        <dbReference type="ARBA" id="ARBA00001946"/>
    </source>
</evidence>
<comment type="cofactor">
    <cofactor evidence="1">
        <name>Mn(2+)</name>
        <dbReference type="ChEBI" id="CHEBI:29035"/>
    </cofactor>
</comment>
<dbReference type="Pfam" id="PF00481">
    <property type="entry name" value="PP2C"/>
    <property type="match status" value="1"/>
</dbReference>
<evidence type="ECO:0000256" key="10">
    <source>
        <dbReference type="SAM" id="MobiDB-lite"/>
    </source>
</evidence>
<feature type="region of interest" description="Disordered" evidence="10">
    <location>
        <begin position="19"/>
        <end position="51"/>
    </location>
</feature>
<dbReference type="AlphaFoldDB" id="A0A7S0QVX7"/>
<evidence type="ECO:0000256" key="6">
    <source>
        <dbReference type="ARBA" id="ARBA00022842"/>
    </source>
</evidence>
<evidence type="ECO:0000259" key="11">
    <source>
        <dbReference type="PROSITE" id="PS51746"/>
    </source>
</evidence>
<evidence type="ECO:0000256" key="3">
    <source>
        <dbReference type="ARBA" id="ARBA00013081"/>
    </source>
</evidence>
<dbReference type="SMART" id="SM00332">
    <property type="entry name" value="PP2Cc"/>
    <property type="match status" value="1"/>
</dbReference>
<name>A0A7S0QVX7_9CHLO</name>
<organism evidence="12">
    <name type="scientific">Pyramimonas obovata</name>
    <dbReference type="NCBI Taxonomy" id="1411642"/>
    <lineage>
        <taxon>Eukaryota</taxon>
        <taxon>Viridiplantae</taxon>
        <taxon>Chlorophyta</taxon>
        <taxon>Pyramimonadophyceae</taxon>
        <taxon>Pyramimonadales</taxon>
        <taxon>Pyramimonadaceae</taxon>
        <taxon>Pyramimonas</taxon>
        <taxon>Pyramimonas incertae sedis</taxon>
    </lineage>
</organism>
<feature type="compositionally biased region" description="Polar residues" evidence="10">
    <location>
        <begin position="37"/>
        <end position="47"/>
    </location>
</feature>
<dbReference type="SMART" id="SM00331">
    <property type="entry name" value="PP2C_SIG"/>
    <property type="match status" value="1"/>
</dbReference>
<evidence type="ECO:0000256" key="7">
    <source>
        <dbReference type="ARBA" id="ARBA00022912"/>
    </source>
</evidence>
<keyword evidence="7 9" id="KW-0904">Protein phosphatase</keyword>
<dbReference type="InterPro" id="IPR015655">
    <property type="entry name" value="PP2C"/>
</dbReference>
<keyword evidence="5 9" id="KW-0378">Hydrolase</keyword>
<feature type="domain" description="PPM-type phosphatase" evidence="11">
    <location>
        <begin position="84"/>
        <end position="347"/>
    </location>
</feature>
<comment type="cofactor">
    <cofactor evidence="2">
        <name>Mg(2+)</name>
        <dbReference type="ChEBI" id="CHEBI:18420"/>
    </cofactor>
</comment>